<dbReference type="KEGG" id="zmk:HG535_0F04540"/>
<evidence type="ECO:0000259" key="4">
    <source>
        <dbReference type="PROSITE" id="PS50006"/>
    </source>
</evidence>
<keyword evidence="3" id="KW-0472">Membrane</keyword>
<name>A0A7H9B889_ZYGMR</name>
<organism evidence="5 6">
    <name type="scientific">Zygotorulaspora mrakii</name>
    <name type="common">Zygosaccharomyces mrakii</name>
    <dbReference type="NCBI Taxonomy" id="42260"/>
    <lineage>
        <taxon>Eukaryota</taxon>
        <taxon>Fungi</taxon>
        <taxon>Dikarya</taxon>
        <taxon>Ascomycota</taxon>
        <taxon>Saccharomycotina</taxon>
        <taxon>Saccharomycetes</taxon>
        <taxon>Saccharomycetales</taxon>
        <taxon>Saccharomycetaceae</taxon>
        <taxon>Zygotorulaspora</taxon>
    </lineage>
</organism>
<dbReference type="AlphaFoldDB" id="A0A7H9B889"/>
<feature type="coiled-coil region" evidence="1">
    <location>
        <begin position="359"/>
        <end position="437"/>
    </location>
</feature>
<dbReference type="PANTHER" id="PTHR15715">
    <property type="entry name" value="CENTROSOMAL PROTEIN OF 170 KDA"/>
    <property type="match status" value="1"/>
</dbReference>
<evidence type="ECO:0000313" key="5">
    <source>
        <dbReference type="EMBL" id="QLG73942.1"/>
    </source>
</evidence>
<evidence type="ECO:0000256" key="2">
    <source>
        <dbReference type="SAM" id="MobiDB-lite"/>
    </source>
</evidence>
<dbReference type="EMBL" id="CP058609">
    <property type="protein sequence ID" value="QLG73942.1"/>
    <property type="molecule type" value="Genomic_DNA"/>
</dbReference>
<evidence type="ECO:0000313" key="6">
    <source>
        <dbReference type="Proteomes" id="UP000509704"/>
    </source>
</evidence>
<dbReference type="SUPFAM" id="SSF49879">
    <property type="entry name" value="SMAD/FHA domain"/>
    <property type="match status" value="1"/>
</dbReference>
<feature type="region of interest" description="Disordered" evidence="2">
    <location>
        <begin position="1"/>
        <end position="64"/>
    </location>
</feature>
<keyword evidence="3" id="KW-0812">Transmembrane</keyword>
<dbReference type="InterPro" id="IPR051176">
    <property type="entry name" value="Cent_Immune-Sig_Mod"/>
</dbReference>
<dbReference type="Proteomes" id="UP000509704">
    <property type="component" value="Chromosome 6"/>
</dbReference>
<evidence type="ECO:0000256" key="1">
    <source>
        <dbReference type="SAM" id="Coils"/>
    </source>
</evidence>
<keyword evidence="3" id="KW-1133">Transmembrane helix</keyword>
<feature type="compositionally biased region" description="Low complexity" evidence="2">
    <location>
        <begin position="48"/>
        <end position="61"/>
    </location>
</feature>
<dbReference type="InterPro" id="IPR008984">
    <property type="entry name" value="SMAD_FHA_dom_sf"/>
</dbReference>
<dbReference type="CDD" id="cd22695">
    <property type="entry name" value="FHA_VPS64-like"/>
    <property type="match status" value="1"/>
</dbReference>
<dbReference type="PROSITE" id="PS50006">
    <property type="entry name" value="FHA_DOMAIN"/>
    <property type="match status" value="1"/>
</dbReference>
<keyword evidence="1" id="KW-0175">Coiled coil</keyword>
<dbReference type="InterPro" id="IPR000253">
    <property type="entry name" value="FHA_dom"/>
</dbReference>
<proteinExistence type="predicted"/>
<protein>
    <recommendedName>
        <fullName evidence="4">FHA domain-containing protein</fullName>
    </recommendedName>
</protein>
<dbReference type="Gene3D" id="2.60.200.20">
    <property type="match status" value="1"/>
</dbReference>
<dbReference type="PANTHER" id="PTHR15715:SF37">
    <property type="entry name" value="LD47843P"/>
    <property type="match status" value="1"/>
</dbReference>
<dbReference type="GeneID" id="59237700"/>
<reference evidence="5 6" key="1">
    <citation type="submission" date="2020-07" db="EMBL/GenBank/DDBJ databases">
        <title>The yeast mating-type switching endonuclease HO is a domesticated member of an unorthodox homing genetic element family.</title>
        <authorList>
            <person name="Coughlan A.Y."/>
            <person name="Lombardi L."/>
            <person name="Braun-Galleani S."/>
            <person name="Martos A.R."/>
            <person name="Galeote V."/>
            <person name="Bigey F."/>
            <person name="Dequin S."/>
            <person name="Byrne K.P."/>
            <person name="Wolfe K.H."/>
        </authorList>
    </citation>
    <scope>NUCLEOTIDE SEQUENCE [LARGE SCALE GENOMIC DNA]</scope>
    <source>
        <strain evidence="5 6">NRRL Y-6702</strain>
    </source>
</reference>
<sequence length="513" mass="56718">MTEVERNWRRPPPQPQSPSASEAPISSTSEMSNGKAHDTSVKRRVRSNSKSTPSKSSTLTSGNAFKQKSEIESLQPAVAPRNKYTHIIILKSLNETFETKFLVVPFKPDSLKLGRPVLNSNSSSQSYGVNGSTGNIGKVDSQQAPQVRPDNGHFDSRVLSRNHASLSCDINTGKIYIRDLKSSNGTFVNGNRIDQQDVELKVGNIIDLGTDIDSKFEHRKISAFVEDISVIPLINEVPSNGPTNGKLGEPTKTEIGTENGSGYSVVSATTAQRAAFEAAMFGDVNNLDLEDTVLGSETEILSGIFINNSIGTSPNLINVIKTLATEVALEKHEFTKLRSMENFLINYTTNLEYVNKLLVEKNDKQLAKLQNALKQKLTERQGLIIQEHKAQLEKMERENLNMKSSFETQEREKLEHVKSLTNDIEDLRTRLEVEKYRKSQLAKSNVSIDQDSTRQVIQINEKATHIKDPSGATDETRQTPGYRKLGGGALLIMSAISVGLVAYAMTFSSEQHI</sequence>
<evidence type="ECO:0000256" key="3">
    <source>
        <dbReference type="SAM" id="Phobius"/>
    </source>
</evidence>
<dbReference type="Pfam" id="PF00498">
    <property type="entry name" value="FHA"/>
    <property type="match status" value="1"/>
</dbReference>
<dbReference type="RefSeq" id="XP_037145667.1">
    <property type="nucleotide sequence ID" value="XM_037289772.1"/>
</dbReference>
<feature type="transmembrane region" description="Helical" evidence="3">
    <location>
        <begin position="485"/>
        <end position="505"/>
    </location>
</feature>
<dbReference type="OrthoDB" id="687730at2759"/>
<keyword evidence="6" id="KW-1185">Reference proteome</keyword>
<feature type="compositionally biased region" description="Low complexity" evidence="2">
    <location>
        <begin position="17"/>
        <end position="30"/>
    </location>
</feature>
<feature type="domain" description="FHA" evidence="4">
    <location>
        <begin position="134"/>
        <end position="193"/>
    </location>
</feature>
<gene>
    <name evidence="5" type="ORF">HG535_0F04540</name>
</gene>
<dbReference type="SMART" id="SM00240">
    <property type="entry name" value="FHA"/>
    <property type="match status" value="1"/>
</dbReference>
<accession>A0A7H9B889</accession>
<dbReference type="GO" id="GO:0005737">
    <property type="term" value="C:cytoplasm"/>
    <property type="evidence" value="ECO:0007669"/>
    <property type="project" value="TreeGrafter"/>
</dbReference>